<keyword evidence="4" id="KW-1133">Transmembrane helix</keyword>
<sequence>MTNSSTERRDEPRKKLTTRLLWHVVGVSLVLLLVTIATTFWQAYPQAKQRVIAQLQEEVEDKLRANQMHLSEIETQGELLAQEFLARYKTFADDPRFVAYFDAWFEQTSPGVLRLKESFFTGTQYDQHFFRGMSVFVGPRPAPLTDELKARIVISTMVLNDMGPAWRSEVTNSHFSLPENVLALYSLDQPWGRQAAKDLIITNFSTVKSTLQKDNPARTPNWTGLYHDHSADLWTITYQRPLDYNGQHLVNASFDVSLEALTDDLSKTTVAGVESYVLNERGALIASSTLGNGLSAEANTLTPENYADPLYQKIAARLLQAPESVTQQVWDEIDDDYLVLVQKLQTPEWWYFSVYPKALIADQALYLPLVIAVMGCLLVAVVLFVVFYFVNREVSRPLTQLASMAALMNEKNYAAIAKQSAIEMRSYGEVRQVLNAFRIMAARFTQANEELEQRIEERTRDLQVANRKLDELAHLDGLTGLLNRRAFQKDVESALKETDERCYFVLADIDDFKLFNDNYGHEAGDQALIALSQLFNQVSQAHAYRYGGEEFVMLIRAEQLAEVEQRLQKLQRAITALAIEHRFSSKGSLEVLTVSFGCTGIRADDTLSTLIQRADKSLYQAKQQGGNQIVIAD</sequence>
<dbReference type="AlphaFoldDB" id="A0A432YQL1"/>
<evidence type="ECO:0000313" key="6">
    <source>
        <dbReference type="EMBL" id="RUO63637.1"/>
    </source>
</evidence>
<name>A0A432YQL1_9GAMM</name>
<comment type="catalytic activity">
    <reaction evidence="2">
        <text>2 GTP = 3',3'-c-di-GMP + 2 diphosphate</text>
        <dbReference type="Rhea" id="RHEA:24898"/>
        <dbReference type="ChEBI" id="CHEBI:33019"/>
        <dbReference type="ChEBI" id="CHEBI:37565"/>
        <dbReference type="ChEBI" id="CHEBI:58805"/>
        <dbReference type="EC" id="2.7.7.65"/>
    </reaction>
</comment>
<dbReference type="Gene3D" id="3.30.70.270">
    <property type="match status" value="1"/>
</dbReference>
<evidence type="ECO:0000256" key="3">
    <source>
        <dbReference type="SAM" id="Coils"/>
    </source>
</evidence>
<reference evidence="7" key="1">
    <citation type="journal article" date="2018" name="Front. Microbiol.">
        <title>Genome-Based Analysis Reveals the Taxonomy and Diversity of the Family Idiomarinaceae.</title>
        <authorList>
            <person name="Liu Y."/>
            <person name="Lai Q."/>
            <person name="Shao Z."/>
        </authorList>
    </citation>
    <scope>NUCLEOTIDE SEQUENCE [LARGE SCALE GENOMIC DNA]</scope>
    <source>
        <strain evidence="7">CVS-6</strain>
    </source>
</reference>
<gene>
    <name evidence="6" type="ORF">CWI71_00810</name>
</gene>
<evidence type="ECO:0000259" key="5">
    <source>
        <dbReference type="PROSITE" id="PS50887"/>
    </source>
</evidence>
<evidence type="ECO:0000256" key="1">
    <source>
        <dbReference type="ARBA" id="ARBA00012528"/>
    </source>
</evidence>
<dbReference type="InterPro" id="IPR000160">
    <property type="entry name" value="GGDEF_dom"/>
</dbReference>
<dbReference type="InterPro" id="IPR050469">
    <property type="entry name" value="Diguanylate_Cyclase"/>
</dbReference>
<feature type="domain" description="GGDEF" evidence="5">
    <location>
        <begin position="500"/>
        <end position="633"/>
    </location>
</feature>
<dbReference type="SMART" id="SM00267">
    <property type="entry name" value="GGDEF"/>
    <property type="match status" value="1"/>
</dbReference>
<dbReference type="Gene3D" id="6.10.340.10">
    <property type="match status" value="1"/>
</dbReference>
<dbReference type="CDD" id="cd01949">
    <property type="entry name" value="GGDEF"/>
    <property type="match status" value="1"/>
</dbReference>
<dbReference type="Pfam" id="PF00990">
    <property type="entry name" value="GGDEF"/>
    <property type="match status" value="1"/>
</dbReference>
<dbReference type="GO" id="GO:0043709">
    <property type="term" value="P:cell adhesion involved in single-species biofilm formation"/>
    <property type="evidence" value="ECO:0007669"/>
    <property type="project" value="TreeGrafter"/>
</dbReference>
<feature type="transmembrane region" description="Helical" evidence="4">
    <location>
        <begin position="365"/>
        <end position="390"/>
    </location>
</feature>
<organism evidence="6 7">
    <name type="scientific">Pseudidiomarina insulisalsae</name>
    <dbReference type="NCBI Taxonomy" id="575789"/>
    <lineage>
        <taxon>Bacteria</taxon>
        <taxon>Pseudomonadati</taxon>
        <taxon>Pseudomonadota</taxon>
        <taxon>Gammaproteobacteria</taxon>
        <taxon>Alteromonadales</taxon>
        <taxon>Idiomarinaceae</taxon>
        <taxon>Pseudidiomarina</taxon>
    </lineage>
</organism>
<evidence type="ECO:0000256" key="4">
    <source>
        <dbReference type="SAM" id="Phobius"/>
    </source>
</evidence>
<dbReference type="Gene3D" id="3.30.450.20">
    <property type="entry name" value="PAS domain"/>
    <property type="match status" value="1"/>
</dbReference>
<dbReference type="GO" id="GO:0052621">
    <property type="term" value="F:diguanylate cyclase activity"/>
    <property type="evidence" value="ECO:0007669"/>
    <property type="project" value="UniProtKB-EC"/>
</dbReference>
<feature type="coiled-coil region" evidence="3">
    <location>
        <begin position="553"/>
        <end position="580"/>
    </location>
</feature>
<keyword evidence="3" id="KW-0175">Coiled coil</keyword>
<keyword evidence="7" id="KW-1185">Reference proteome</keyword>
<feature type="transmembrane region" description="Helical" evidence="4">
    <location>
        <begin position="20"/>
        <end position="44"/>
    </location>
</feature>
<accession>A0A432YQL1</accession>
<dbReference type="SUPFAM" id="SSF55073">
    <property type="entry name" value="Nucleotide cyclase"/>
    <property type="match status" value="1"/>
</dbReference>
<comment type="caution">
    <text evidence="6">The sequence shown here is derived from an EMBL/GenBank/DDBJ whole genome shotgun (WGS) entry which is preliminary data.</text>
</comment>
<feature type="coiled-coil region" evidence="3">
    <location>
        <begin position="434"/>
        <end position="475"/>
    </location>
</feature>
<dbReference type="EC" id="2.7.7.65" evidence="1"/>
<dbReference type="OrthoDB" id="8572793at2"/>
<dbReference type="PROSITE" id="PS50887">
    <property type="entry name" value="GGDEF"/>
    <property type="match status" value="1"/>
</dbReference>
<dbReference type="InterPro" id="IPR029787">
    <property type="entry name" value="Nucleotide_cyclase"/>
</dbReference>
<dbReference type="GO" id="GO:0005886">
    <property type="term" value="C:plasma membrane"/>
    <property type="evidence" value="ECO:0007669"/>
    <property type="project" value="TreeGrafter"/>
</dbReference>
<keyword evidence="4" id="KW-0812">Transmembrane</keyword>
<dbReference type="RefSeq" id="WP_126753346.1">
    <property type="nucleotide sequence ID" value="NZ_PIPY01000001.1"/>
</dbReference>
<evidence type="ECO:0000256" key="2">
    <source>
        <dbReference type="ARBA" id="ARBA00034247"/>
    </source>
</evidence>
<dbReference type="Proteomes" id="UP000288259">
    <property type="component" value="Unassembled WGS sequence"/>
</dbReference>
<evidence type="ECO:0000313" key="7">
    <source>
        <dbReference type="Proteomes" id="UP000288259"/>
    </source>
</evidence>
<dbReference type="GO" id="GO:1902201">
    <property type="term" value="P:negative regulation of bacterial-type flagellum-dependent cell motility"/>
    <property type="evidence" value="ECO:0007669"/>
    <property type="project" value="TreeGrafter"/>
</dbReference>
<dbReference type="InterPro" id="IPR043128">
    <property type="entry name" value="Rev_trsase/Diguanyl_cyclase"/>
</dbReference>
<dbReference type="EMBL" id="PIPY01000001">
    <property type="protein sequence ID" value="RUO63637.1"/>
    <property type="molecule type" value="Genomic_DNA"/>
</dbReference>
<dbReference type="PANTHER" id="PTHR45138">
    <property type="entry name" value="REGULATORY COMPONENTS OF SENSORY TRANSDUCTION SYSTEM"/>
    <property type="match status" value="1"/>
</dbReference>
<protein>
    <recommendedName>
        <fullName evidence="1">diguanylate cyclase</fullName>
        <ecNumber evidence="1">2.7.7.65</ecNumber>
    </recommendedName>
</protein>
<dbReference type="NCBIfam" id="TIGR00254">
    <property type="entry name" value="GGDEF"/>
    <property type="match status" value="1"/>
</dbReference>
<keyword evidence="4" id="KW-0472">Membrane</keyword>
<proteinExistence type="predicted"/>
<dbReference type="PANTHER" id="PTHR45138:SF9">
    <property type="entry name" value="DIGUANYLATE CYCLASE DGCM-RELATED"/>
    <property type="match status" value="1"/>
</dbReference>